<evidence type="ECO:0000313" key="3">
    <source>
        <dbReference type="Proteomes" id="UP001341840"/>
    </source>
</evidence>
<proteinExistence type="predicted"/>
<comment type="caution">
    <text evidence="2">The sequence shown here is derived from an EMBL/GenBank/DDBJ whole genome shotgun (WGS) entry which is preliminary data.</text>
</comment>
<gene>
    <name evidence="2" type="ORF">PIB30_065887</name>
</gene>
<name>A0ABU6WM53_9FABA</name>
<evidence type="ECO:0000256" key="1">
    <source>
        <dbReference type="SAM" id="MobiDB-lite"/>
    </source>
</evidence>
<organism evidence="2 3">
    <name type="scientific">Stylosanthes scabra</name>
    <dbReference type="NCBI Taxonomy" id="79078"/>
    <lineage>
        <taxon>Eukaryota</taxon>
        <taxon>Viridiplantae</taxon>
        <taxon>Streptophyta</taxon>
        <taxon>Embryophyta</taxon>
        <taxon>Tracheophyta</taxon>
        <taxon>Spermatophyta</taxon>
        <taxon>Magnoliopsida</taxon>
        <taxon>eudicotyledons</taxon>
        <taxon>Gunneridae</taxon>
        <taxon>Pentapetalae</taxon>
        <taxon>rosids</taxon>
        <taxon>fabids</taxon>
        <taxon>Fabales</taxon>
        <taxon>Fabaceae</taxon>
        <taxon>Papilionoideae</taxon>
        <taxon>50 kb inversion clade</taxon>
        <taxon>dalbergioids sensu lato</taxon>
        <taxon>Dalbergieae</taxon>
        <taxon>Pterocarpus clade</taxon>
        <taxon>Stylosanthes</taxon>
    </lineage>
</organism>
<sequence>MQSRGRAVPRARARHEMGAQKRVVMGSRGAPTGACERAALPGPLPRAPSARARTHQGHCANAWAGRAKRGRGGAMLLGSFGRMWPSSPRGRAKAIARGMRARHKRGAAAPCYFVASAECGQPHPVGAPRPSHGRARRAGAVAW</sequence>
<evidence type="ECO:0000313" key="2">
    <source>
        <dbReference type="EMBL" id="MED6186357.1"/>
    </source>
</evidence>
<feature type="region of interest" description="Disordered" evidence="1">
    <location>
        <begin position="123"/>
        <end position="143"/>
    </location>
</feature>
<protein>
    <submittedName>
        <fullName evidence="2">Uncharacterized protein</fullName>
    </submittedName>
</protein>
<keyword evidence="3" id="KW-1185">Reference proteome</keyword>
<dbReference type="Proteomes" id="UP001341840">
    <property type="component" value="Unassembled WGS sequence"/>
</dbReference>
<reference evidence="2 3" key="1">
    <citation type="journal article" date="2023" name="Plants (Basel)">
        <title>Bridging the Gap: Combining Genomics and Transcriptomics Approaches to Understand Stylosanthes scabra, an Orphan Legume from the Brazilian Caatinga.</title>
        <authorList>
            <person name="Ferreira-Neto J.R.C."/>
            <person name="da Silva M.D."/>
            <person name="Binneck E."/>
            <person name="de Melo N.F."/>
            <person name="da Silva R.H."/>
            <person name="de Melo A.L.T.M."/>
            <person name="Pandolfi V."/>
            <person name="Bustamante F.O."/>
            <person name="Brasileiro-Vidal A.C."/>
            <person name="Benko-Iseppon A.M."/>
        </authorList>
    </citation>
    <scope>NUCLEOTIDE SEQUENCE [LARGE SCALE GENOMIC DNA]</scope>
    <source>
        <tissue evidence="2">Leaves</tissue>
    </source>
</reference>
<accession>A0ABU6WM53</accession>
<dbReference type="EMBL" id="JASCZI010181906">
    <property type="protein sequence ID" value="MED6186357.1"/>
    <property type="molecule type" value="Genomic_DNA"/>
</dbReference>